<evidence type="ECO:0000313" key="3">
    <source>
        <dbReference type="Proteomes" id="UP000035763"/>
    </source>
</evidence>
<feature type="compositionally biased region" description="Low complexity" evidence="1">
    <location>
        <begin position="84"/>
        <end position="93"/>
    </location>
</feature>
<sequence length="152" mass="16229">MFMPAATHATRPAVPFGNRFVTRTQWRWRMCATARPRRSDPLAPSTAPLPALAWTSPKSTEAPMRGKAARRIVTLAVAALTVTGATAAAASPQRPDRPAGDPGRRSSDLPSGPDEPDPRRFTLVTGDVVEARCSGPSPLRESQRCRTGSQGS</sequence>
<evidence type="ECO:0000256" key="1">
    <source>
        <dbReference type="SAM" id="MobiDB-lite"/>
    </source>
</evidence>
<feature type="region of interest" description="Disordered" evidence="1">
    <location>
        <begin position="36"/>
        <end position="67"/>
    </location>
</feature>
<feature type="region of interest" description="Disordered" evidence="1">
    <location>
        <begin position="84"/>
        <end position="152"/>
    </location>
</feature>
<feature type="compositionally biased region" description="Basic and acidic residues" evidence="1">
    <location>
        <begin position="94"/>
        <end position="107"/>
    </location>
</feature>
<reference evidence="2 3" key="1">
    <citation type="journal article" date="2013" name="ISME J.">
        <title>A metabolic model for members of the genus Tetrasphaera involved in enhanced biological phosphorus removal.</title>
        <authorList>
            <person name="Kristiansen R."/>
            <person name="Nguyen H.T.T."/>
            <person name="Saunders A.M."/>
            <person name="Nielsen J.L."/>
            <person name="Wimmer R."/>
            <person name="Le V.Q."/>
            <person name="McIlroy S.J."/>
            <person name="Petrovski S."/>
            <person name="Seviour R.J."/>
            <person name="Calteau A."/>
            <person name="Nielsen K.L."/>
            <person name="Nielsen P.H."/>
        </authorList>
    </citation>
    <scope>NUCLEOTIDE SEQUENCE [LARGE SCALE GENOMIC DNA]</scope>
    <source>
        <strain evidence="2 3">Ben110</strain>
    </source>
</reference>
<organism evidence="2 3">
    <name type="scientific">Nostocoides australiense Ben110</name>
    <dbReference type="NCBI Taxonomy" id="1193182"/>
    <lineage>
        <taxon>Bacteria</taxon>
        <taxon>Bacillati</taxon>
        <taxon>Actinomycetota</taxon>
        <taxon>Actinomycetes</taxon>
        <taxon>Micrococcales</taxon>
        <taxon>Intrasporangiaceae</taxon>
        <taxon>Nostocoides</taxon>
    </lineage>
</organism>
<dbReference type="Proteomes" id="UP000035763">
    <property type="component" value="Unassembled WGS sequence"/>
</dbReference>
<proteinExistence type="predicted"/>
<gene>
    <name evidence="2" type="ORF">BN11_50053</name>
</gene>
<comment type="caution">
    <text evidence="2">The sequence shown here is derived from an EMBL/GenBank/DDBJ whole genome shotgun (WGS) entry which is preliminary data.</text>
</comment>
<accession>W6K0Q2</accession>
<feature type="compositionally biased region" description="Low complexity" evidence="1">
    <location>
        <begin position="41"/>
        <end position="53"/>
    </location>
</feature>
<keyword evidence="3" id="KW-1185">Reference proteome</keyword>
<name>W6K0Q2_9MICO</name>
<dbReference type="STRING" id="1193182.BN11_50053"/>
<evidence type="ECO:0000313" key="2">
    <source>
        <dbReference type="EMBL" id="CCH75032.1"/>
    </source>
</evidence>
<dbReference type="AlphaFoldDB" id="W6K0Q2"/>
<protein>
    <submittedName>
        <fullName evidence="2">Uncharacterized protein</fullName>
    </submittedName>
</protein>
<dbReference type="EMBL" id="CAJA01000445">
    <property type="protein sequence ID" value="CCH75032.1"/>
    <property type="molecule type" value="Genomic_DNA"/>
</dbReference>